<dbReference type="Pfam" id="PF00724">
    <property type="entry name" value="Oxidored_FMN"/>
    <property type="match status" value="1"/>
</dbReference>
<dbReference type="SUPFAM" id="SSF51905">
    <property type="entry name" value="FAD/NAD(P)-binding domain"/>
    <property type="match status" value="1"/>
</dbReference>
<dbReference type="SUPFAM" id="SSF51395">
    <property type="entry name" value="FMN-linked oxidoreductases"/>
    <property type="match status" value="1"/>
</dbReference>
<keyword evidence="13" id="KW-1185">Reference proteome</keyword>
<evidence type="ECO:0000259" key="11">
    <source>
        <dbReference type="Pfam" id="PF07992"/>
    </source>
</evidence>
<evidence type="ECO:0000256" key="5">
    <source>
        <dbReference type="ARBA" id="ARBA00022643"/>
    </source>
</evidence>
<organism evidence="12 13">
    <name type="scientific">Roseateles agri</name>
    <dbReference type="NCBI Taxonomy" id="3098619"/>
    <lineage>
        <taxon>Bacteria</taxon>
        <taxon>Pseudomonadati</taxon>
        <taxon>Pseudomonadota</taxon>
        <taxon>Betaproteobacteria</taxon>
        <taxon>Burkholderiales</taxon>
        <taxon>Sphaerotilaceae</taxon>
        <taxon>Roseateles</taxon>
    </lineage>
</organism>
<dbReference type="InterPro" id="IPR001155">
    <property type="entry name" value="OxRdtase_FMN_N"/>
</dbReference>
<evidence type="ECO:0000256" key="8">
    <source>
        <dbReference type="ARBA" id="ARBA00023004"/>
    </source>
</evidence>
<keyword evidence="4" id="KW-0285">Flavoprotein</keyword>
<accession>A0ABU5DP10</accession>
<sequence>MEFPKLFSPIQLAGITVPNRVVMAAMSSALGGEDGSITPELAAFLETRAAGGVGLITVEFTCVDSRFGRAEVRQLTLESERHLDGHRRLVERLRSHGCVPCLQLHMSGRFAERLTLDERLPAAPSEHREARTGKLVARALTTREIYDIVAHYARAARLAVKAGYEVLEIHGAHGYLPMAFLSPRSNTRDDEWGGDFERRLAFPKAILSAVKRELGADRALVYRLSSSEFVPQGLTIEHCESIVPALVQAGADALHVTSGTMHGSFEKMVDSMDEPEGWRLPHAARLRAAANVPVIAIGPTRWPAVAEQAIAEGIVDMIALGRPLLTDPEWARKAAQGRANTIRPCTNCNWCMERVRAHEPIGCAENPRTGRELQTVPLFKPRKGSQASRVLVIGGGPAGMSAALRLDRAGYEVTLYERREALGGGLIASAAPPGKDRLLWYRDYLVAAIARSGINVRLGTVPDVDELRRLTPQAALVATGASDRAMPVEGIHKDIVRSAHALLMGDVPMAFDKQRTAIVYGGGETGCETAEMLVAEGFRVTLVTRSAATDLARGAELMYRRALRARLVANPYVTILEHTHLTSIADDGVMLADAAGEMRFMPAGLVAMAQGRQPLHDMAALLRVAGIPYVFVGDAVRIGRIGDAVRQAFDAASALLGSPSQASST</sequence>
<gene>
    <name evidence="12" type="ORF">SNE35_26310</name>
</gene>
<proteinExistence type="inferred from homology"/>
<dbReference type="PRINTS" id="PR00368">
    <property type="entry name" value="FADPNR"/>
</dbReference>
<evidence type="ECO:0000256" key="9">
    <source>
        <dbReference type="ARBA" id="ARBA00023014"/>
    </source>
</evidence>
<dbReference type="RefSeq" id="WP_320426007.1">
    <property type="nucleotide sequence ID" value="NZ_JAXCLA010000009.1"/>
</dbReference>
<dbReference type="PANTHER" id="PTHR42917">
    <property type="entry name" value="2,4-DIENOYL-COA REDUCTASE"/>
    <property type="match status" value="1"/>
</dbReference>
<dbReference type="Gene3D" id="3.40.50.720">
    <property type="entry name" value="NAD(P)-binding Rossmann-like Domain"/>
    <property type="match status" value="1"/>
</dbReference>
<keyword evidence="9" id="KW-0411">Iron-sulfur</keyword>
<dbReference type="Gene3D" id="3.20.20.70">
    <property type="entry name" value="Aldolase class I"/>
    <property type="match status" value="1"/>
</dbReference>
<dbReference type="InterPro" id="IPR013785">
    <property type="entry name" value="Aldolase_TIM"/>
</dbReference>
<evidence type="ECO:0000256" key="7">
    <source>
        <dbReference type="ARBA" id="ARBA00023002"/>
    </source>
</evidence>
<evidence type="ECO:0000256" key="4">
    <source>
        <dbReference type="ARBA" id="ARBA00022630"/>
    </source>
</evidence>
<dbReference type="InterPro" id="IPR036188">
    <property type="entry name" value="FAD/NAD-bd_sf"/>
</dbReference>
<reference evidence="12 13" key="1">
    <citation type="submission" date="2023-11" db="EMBL/GenBank/DDBJ databases">
        <title>Paucibacter sp. nov., isolated from fresh soil in Korea.</title>
        <authorList>
            <person name="Le N.T.T."/>
        </authorList>
    </citation>
    <scope>NUCLEOTIDE SEQUENCE [LARGE SCALE GENOMIC DNA]</scope>
    <source>
        <strain evidence="12 13">R3-3</strain>
    </source>
</reference>
<evidence type="ECO:0000313" key="12">
    <source>
        <dbReference type="EMBL" id="MDY0748041.1"/>
    </source>
</evidence>
<comment type="cofactor">
    <cofactor evidence="1">
        <name>FMN</name>
        <dbReference type="ChEBI" id="CHEBI:58210"/>
    </cofactor>
</comment>
<evidence type="ECO:0000256" key="3">
    <source>
        <dbReference type="ARBA" id="ARBA00011048"/>
    </source>
</evidence>
<comment type="cofactor">
    <cofactor evidence="2">
        <name>[4Fe-4S] cluster</name>
        <dbReference type="ChEBI" id="CHEBI:49883"/>
    </cofactor>
</comment>
<dbReference type="PRINTS" id="PR00469">
    <property type="entry name" value="PNDRDTASEII"/>
</dbReference>
<dbReference type="InterPro" id="IPR023753">
    <property type="entry name" value="FAD/NAD-binding_dom"/>
</dbReference>
<feature type="domain" description="NADH:flavin oxidoreductase/NADH oxidase N-terminal" evidence="10">
    <location>
        <begin position="5"/>
        <end position="339"/>
    </location>
</feature>
<dbReference type="Proteomes" id="UP001285263">
    <property type="component" value="Unassembled WGS sequence"/>
</dbReference>
<protein>
    <submittedName>
        <fullName evidence="12">FAD-dependent oxidoreductase</fullName>
    </submittedName>
</protein>
<keyword evidence="6" id="KW-0479">Metal-binding</keyword>
<dbReference type="Gene3D" id="3.50.50.60">
    <property type="entry name" value="FAD/NAD(P)-binding domain"/>
    <property type="match status" value="1"/>
</dbReference>
<keyword evidence="5" id="KW-0288">FMN</keyword>
<feature type="domain" description="FAD/NAD(P)-binding" evidence="11">
    <location>
        <begin position="389"/>
        <end position="619"/>
    </location>
</feature>
<dbReference type="InterPro" id="IPR051793">
    <property type="entry name" value="NADH:flavin_oxidoreductase"/>
</dbReference>
<dbReference type="Pfam" id="PF07992">
    <property type="entry name" value="Pyr_redox_2"/>
    <property type="match status" value="1"/>
</dbReference>
<dbReference type="PANTHER" id="PTHR42917:SF2">
    <property type="entry name" value="2,4-DIENOYL-COA REDUCTASE [(2E)-ENOYL-COA-PRODUCING]"/>
    <property type="match status" value="1"/>
</dbReference>
<comment type="caution">
    <text evidence="12">The sequence shown here is derived from an EMBL/GenBank/DDBJ whole genome shotgun (WGS) entry which is preliminary data.</text>
</comment>
<name>A0ABU5DP10_9BURK</name>
<dbReference type="CDD" id="cd02803">
    <property type="entry name" value="OYE_like_FMN_family"/>
    <property type="match status" value="1"/>
</dbReference>
<comment type="similarity">
    <text evidence="3">In the N-terminal section; belongs to the NADH:flavin oxidoreductase/NADH oxidase family.</text>
</comment>
<keyword evidence="7" id="KW-0560">Oxidoreductase</keyword>
<evidence type="ECO:0000256" key="1">
    <source>
        <dbReference type="ARBA" id="ARBA00001917"/>
    </source>
</evidence>
<evidence type="ECO:0000256" key="6">
    <source>
        <dbReference type="ARBA" id="ARBA00022723"/>
    </source>
</evidence>
<evidence type="ECO:0000313" key="13">
    <source>
        <dbReference type="Proteomes" id="UP001285263"/>
    </source>
</evidence>
<keyword evidence="8" id="KW-0408">Iron</keyword>
<dbReference type="EMBL" id="JAXCLA010000009">
    <property type="protein sequence ID" value="MDY0748041.1"/>
    <property type="molecule type" value="Genomic_DNA"/>
</dbReference>
<evidence type="ECO:0000256" key="2">
    <source>
        <dbReference type="ARBA" id="ARBA00001966"/>
    </source>
</evidence>
<evidence type="ECO:0000259" key="10">
    <source>
        <dbReference type="Pfam" id="PF00724"/>
    </source>
</evidence>